<sequence length="398" mass="41867">MSEVQGHCDPAFKAVREVFEDNLARGREVGAAVAVHAAGRPVVDLWGGLADHRTGRPWRHDTPCPVVSCAKAVTATAALLLLDRGAYELDESVVTWWPEYGAHGKEATTPAQLLSHQAGLPALGRRVPVDEAADHGAMAAELARQVPEWEPGTAHGYHVVTFGWLAGEIVRRHAGSSVGTFIRREFARDLDLWIGAPPDVLARAARMTTEDEAGMTPGDAAGRSAAGRSAAYDPAVLAGLAVSLADPGSTLNRALYNVSPREAEGFNDPVMLAGGWPAMSMVTTAPALAAFYRDLVAGLILRPATLREATTRLVRGPDRVIVVDSAYGLGFQPAESTFGRPLPAAASAFGHSGAGGSIGLGDLEAELALAYVPNLMGHHFAGDRRAYHLVEAVYAALA</sequence>
<accession>A0ABN3PFP1</accession>
<name>A0ABN3PFP1_9ACTN</name>
<gene>
    <name evidence="2" type="ORF">GCM10010411_15170</name>
</gene>
<evidence type="ECO:0000313" key="2">
    <source>
        <dbReference type="EMBL" id="GAA2583465.1"/>
    </source>
</evidence>
<keyword evidence="3" id="KW-1185">Reference proteome</keyword>
<organism evidence="2 3">
    <name type="scientific">Actinomadura fulvescens</name>
    <dbReference type="NCBI Taxonomy" id="46160"/>
    <lineage>
        <taxon>Bacteria</taxon>
        <taxon>Bacillati</taxon>
        <taxon>Actinomycetota</taxon>
        <taxon>Actinomycetes</taxon>
        <taxon>Streptosporangiales</taxon>
        <taxon>Thermomonosporaceae</taxon>
        <taxon>Actinomadura</taxon>
    </lineage>
</organism>
<dbReference type="RefSeq" id="WP_344539062.1">
    <property type="nucleotide sequence ID" value="NZ_BAAATD010000002.1"/>
</dbReference>
<dbReference type="InterPro" id="IPR012338">
    <property type="entry name" value="Beta-lactam/transpept-like"/>
</dbReference>
<dbReference type="Proteomes" id="UP001501509">
    <property type="component" value="Unassembled WGS sequence"/>
</dbReference>
<dbReference type="GO" id="GO:0016787">
    <property type="term" value="F:hydrolase activity"/>
    <property type="evidence" value="ECO:0007669"/>
    <property type="project" value="UniProtKB-KW"/>
</dbReference>
<evidence type="ECO:0000313" key="3">
    <source>
        <dbReference type="Proteomes" id="UP001501509"/>
    </source>
</evidence>
<proteinExistence type="predicted"/>
<protein>
    <submittedName>
        <fullName evidence="2">Serine hydrolase domain-containing protein</fullName>
    </submittedName>
</protein>
<dbReference type="EMBL" id="BAAATD010000002">
    <property type="protein sequence ID" value="GAA2583465.1"/>
    <property type="molecule type" value="Genomic_DNA"/>
</dbReference>
<dbReference type="PANTHER" id="PTHR43319:SF3">
    <property type="entry name" value="BETA-LACTAMASE-RELATED DOMAIN-CONTAINING PROTEIN"/>
    <property type="match status" value="1"/>
</dbReference>
<dbReference type="SUPFAM" id="SSF56601">
    <property type="entry name" value="beta-lactamase/transpeptidase-like"/>
    <property type="match status" value="1"/>
</dbReference>
<dbReference type="InterPro" id="IPR001466">
    <property type="entry name" value="Beta-lactam-related"/>
</dbReference>
<reference evidence="2 3" key="1">
    <citation type="journal article" date="2019" name="Int. J. Syst. Evol. Microbiol.">
        <title>The Global Catalogue of Microorganisms (GCM) 10K type strain sequencing project: providing services to taxonomists for standard genome sequencing and annotation.</title>
        <authorList>
            <consortium name="The Broad Institute Genomics Platform"/>
            <consortium name="The Broad Institute Genome Sequencing Center for Infectious Disease"/>
            <person name="Wu L."/>
            <person name="Ma J."/>
        </authorList>
    </citation>
    <scope>NUCLEOTIDE SEQUENCE [LARGE SCALE GENOMIC DNA]</scope>
    <source>
        <strain evidence="2 3">JCM 6833</strain>
    </source>
</reference>
<dbReference type="Pfam" id="PF00144">
    <property type="entry name" value="Beta-lactamase"/>
    <property type="match status" value="1"/>
</dbReference>
<dbReference type="InterPro" id="IPR052907">
    <property type="entry name" value="Beta-lactamase/esterase"/>
</dbReference>
<evidence type="ECO:0000259" key="1">
    <source>
        <dbReference type="Pfam" id="PF00144"/>
    </source>
</evidence>
<keyword evidence="2" id="KW-0378">Hydrolase</keyword>
<dbReference type="PANTHER" id="PTHR43319">
    <property type="entry name" value="BETA-LACTAMASE-RELATED"/>
    <property type="match status" value="1"/>
</dbReference>
<dbReference type="Gene3D" id="3.40.710.10">
    <property type="entry name" value="DD-peptidase/beta-lactamase superfamily"/>
    <property type="match status" value="1"/>
</dbReference>
<comment type="caution">
    <text evidence="2">The sequence shown here is derived from an EMBL/GenBank/DDBJ whole genome shotgun (WGS) entry which is preliminary data.</text>
</comment>
<feature type="domain" description="Beta-lactamase-related" evidence="1">
    <location>
        <begin position="16"/>
        <end position="390"/>
    </location>
</feature>